<dbReference type="AlphaFoldDB" id="A0A2I0L181"/>
<dbReference type="PANTHER" id="PTHR31973:SF187">
    <property type="entry name" value="MUTATOR TRANSPOSASE MUDRA PROTEIN"/>
    <property type="match status" value="1"/>
</dbReference>
<protein>
    <recommendedName>
        <fullName evidence="3">MULE transposase domain-containing protein</fullName>
    </recommendedName>
</protein>
<sequence>MVISSDEDEGNISEELVDKCISDDDNGEEELRKYPEFDEKATFGEGFKVRYKPLIGLYECFLKGYSGGQLPSTVAQDGNQHFYVIAVAVAQQENMDTWSWFLINLLRDIGQYRDNG</sequence>
<dbReference type="PANTHER" id="PTHR31973">
    <property type="entry name" value="POLYPROTEIN, PUTATIVE-RELATED"/>
    <property type="match status" value="1"/>
</dbReference>
<dbReference type="EMBL" id="PGOL01000210">
    <property type="protein sequence ID" value="PKI74373.1"/>
    <property type="molecule type" value="Genomic_DNA"/>
</dbReference>
<evidence type="ECO:0008006" key="3">
    <source>
        <dbReference type="Google" id="ProtNLM"/>
    </source>
</evidence>
<comment type="caution">
    <text evidence="1">The sequence shown here is derived from an EMBL/GenBank/DDBJ whole genome shotgun (WGS) entry which is preliminary data.</text>
</comment>
<reference evidence="1 2" key="1">
    <citation type="submission" date="2017-11" db="EMBL/GenBank/DDBJ databases">
        <title>De-novo sequencing of pomegranate (Punica granatum L.) genome.</title>
        <authorList>
            <person name="Akparov Z."/>
            <person name="Amiraslanov A."/>
            <person name="Hajiyeva S."/>
            <person name="Abbasov M."/>
            <person name="Kaur K."/>
            <person name="Hamwieh A."/>
            <person name="Solovyev V."/>
            <person name="Salamov A."/>
            <person name="Braich B."/>
            <person name="Kosarev P."/>
            <person name="Mahmoud A."/>
            <person name="Hajiyev E."/>
            <person name="Babayeva S."/>
            <person name="Izzatullayeva V."/>
            <person name="Mammadov A."/>
            <person name="Mammadov A."/>
            <person name="Sharifova S."/>
            <person name="Ojaghi J."/>
            <person name="Eynullazada K."/>
            <person name="Bayramov B."/>
            <person name="Abdulazimova A."/>
            <person name="Shahmuradov I."/>
        </authorList>
    </citation>
    <scope>NUCLEOTIDE SEQUENCE [LARGE SCALE GENOMIC DNA]</scope>
    <source>
        <strain evidence="2">cv. AG2017</strain>
        <tissue evidence="1">Leaf</tissue>
    </source>
</reference>
<keyword evidence="2" id="KW-1185">Reference proteome</keyword>
<proteinExistence type="predicted"/>
<gene>
    <name evidence="1" type="ORF">CRG98_005253</name>
</gene>
<name>A0A2I0L181_PUNGR</name>
<accession>A0A2I0L181</accession>
<organism evidence="1 2">
    <name type="scientific">Punica granatum</name>
    <name type="common">Pomegranate</name>
    <dbReference type="NCBI Taxonomy" id="22663"/>
    <lineage>
        <taxon>Eukaryota</taxon>
        <taxon>Viridiplantae</taxon>
        <taxon>Streptophyta</taxon>
        <taxon>Embryophyta</taxon>
        <taxon>Tracheophyta</taxon>
        <taxon>Spermatophyta</taxon>
        <taxon>Magnoliopsida</taxon>
        <taxon>eudicotyledons</taxon>
        <taxon>Gunneridae</taxon>
        <taxon>Pentapetalae</taxon>
        <taxon>rosids</taxon>
        <taxon>malvids</taxon>
        <taxon>Myrtales</taxon>
        <taxon>Lythraceae</taxon>
        <taxon>Punica</taxon>
    </lineage>
</organism>
<evidence type="ECO:0000313" key="2">
    <source>
        <dbReference type="Proteomes" id="UP000233551"/>
    </source>
</evidence>
<dbReference type="Proteomes" id="UP000233551">
    <property type="component" value="Unassembled WGS sequence"/>
</dbReference>
<evidence type="ECO:0000313" key="1">
    <source>
        <dbReference type="EMBL" id="PKI74373.1"/>
    </source>
</evidence>